<evidence type="ECO:0000256" key="2">
    <source>
        <dbReference type="SAM" id="SignalP"/>
    </source>
</evidence>
<evidence type="ECO:0000256" key="1">
    <source>
        <dbReference type="SAM" id="MobiDB-lite"/>
    </source>
</evidence>
<keyword evidence="2" id="KW-0732">Signal</keyword>
<feature type="chain" id="PRO_5022937885" evidence="2">
    <location>
        <begin position="21"/>
        <end position="567"/>
    </location>
</feature>
<protein>
    <submittedName>
        <fullName evidence="3">CotH protein</fullName>
    </submittedName>
</protein>
<feature type="signal peptide" evidence="2">
    <location>
        <begin position="1"/>
        <end position="20"/>
    </location>
</feature>
<dbReference type="RefSeq" id="WP_146434226.1">
    <property type="nucleotide sequence ID" value="NZ_SJPF01000004.1"/>
</dbReference>
<organism evidence="3 4">
    <name type="scientific">Blastopirellula retiformator</name>
    <dbReference type="NCBI Taxonomy" id="2527970"/>
    <lineage>
        <taxon>Bacteria</taxon>
        <taxon>Pseudomonadati</taxon>
        <taxon>Planctomycetota</taxon>
        <taxon>Planctomycetia</taxon>
        <taxon>Pirellulales</taxon>
        <taxon>Pirellulaceae</taxon>
        <taxon>Blastopirellula</taxon>
    </lineage>
</organism>
<dbReference type="OrthoDB" id="3235126at2"/>
<dbReference type="EMBL" id="SJPF01000004">
    <property type="protein sequence ID" value="TWT31799.1"/>
    <property type="molecule type" value="Genomic_DNA"/>
</dbReference>
<dbReference type="PANTHER" id="PTHR40050:SF1">
    <property type="entry name" value="INNER SPORE COAT PROTEIN H"/>
    <property type="match status" value="1"/>
</dbReference>
<dbReference type="InterPro" id="IPR014867">
    <property type="entry name" value="Spore_coat_CotH_CotH2/3/7"/>
</dbReference>
<evidence type="ECO:0000313" key="3">
    <source>
        <dbReference type="EMBL" id="TWT31799.1"/>
    </source>
</evidence>
<feature type="compositionally biased region" description="Basic and acidic residues" evidence="1">
    <location>
        <begin position="416"/>
        <end position="430"/>
    </location>
</feature>
<feature type="region of interest" description="Disordered" evidence="1">
    <location>
        <begin position="55"/>
        <end position="105"/>
    </location>
</feature>
<dbReference type="Pfam" id="PF08757">
    <property type="entry name" value="CotH"/>
    <property type="match status" value="2"/>
</dbReference>
<feature type="compositionally biased region" description="Gly residues" evidence="1">
    <location>
        <begin position="381"/>
        <end position="398"/>
    </location>
</feature>
<dbReference type="PANTHER" id="PTHR40050">
    <property type="entry name" value="INNER SPORE COAT PROTEIN H"/>
    <property type="match status" value="1"/>
</dbReference>
<dbReference type="Proteomes" id="UP000318878">
    <property type="component" value="Unassembled WGS sequence"/>
</dbReference>
<dbReference type="AlphaFoldDB" id="A0A5C5V1B8"/>
<proteinExistence type="predicted"/>
<evidence type="ECO:0000313" key="4">
    <source>
        <dbReference type="Proteomes" id="UP000318878"/>
    </source>
</evidence>
<gene>
    <name evidence="3" type="ORF">Enr8_37240</name>
</gene>
<accession>A0A5C5V1B8</accession>
<feature type="compositionally biased region" description="Gly residues" evidence="1">
    <location>
        <begin position="77"/>
        <end position="89"/>
    </location>
</feature>
<keyword evidence="4" id="KW-1185">Reference proteome</keyword>
<reference evidence="3 4" key="1">
    <citation type="submission" date="2019-02" db="EMBL/GenBank/DDBJ databases">
        <title>Deep-cultivation of Planctomycetes and their phenomic and genomic characterization uncovers novel biology.</title>
        <authorList>
            <person name="Wiegand S."/>
            <person name="Jogler M."/>
            <person name="Boedeker C."/>
            <person name="Pinto D."/>
            <person name="Vollmers J."/>
            <person name="Rivas-Marin E."/>
            <person name="Kohn T."/>
            <person name="Peeters S.H."/>
            <person name="Heuer A."/>
            <person name="Rast P."/>
            <person name="Oberbeckmann S."/>
            <person name="Bunk B."/>
            <person name="Jeske O."/>
            <person name="Meyerdierks A."/>
            <person name="Storesund J.E."/>
            <person name="Kallscheuer N."/>
            <person name="Luecker S."/>
            <person name="Lage O.M."/>
            <person name="Pohl T."/>
            <person name="Merkel B.J."/>
            <person name="Hornburger P."/>
            <person name="Mueller R.-W."/>
            <person name="Bruemmer F."/>
            <person name="Labrenz M."/>
            <person name="Spormann A.M."/>
            <person name="Op Den Camp H."/>
            <person name="Overmann J."/>
            <person name="Amann R."/>
            <person name="Jetten M.S.M."/>
            <person name="Mascher T."/>
            <person name="Medema M.H."/>
            <person name="Devos D.P."/>
            <person name="Kaster A.-K."/>
            <person name="Ovreas L."/>
            <person name="Rohde M."/>
            <person name="Galperin M.Y."/>
            <person name="Jogler C."/>
        </authorList>
    </citation>
    <scope>NUCLEOTIDE SEQUENCE [LARGE SCALE GENOMIC DNA]</scope>
    <source>
        <strain evidence="3 4">Enr8</strain>
    </source>
</reference>
<name>A0A5C5V1B8_9BACT</name>
<feature type="compositionally biased region" description="Gly residues" evidence="1">
    <location>
        <begin position="435"/>
        <end position="454"/>
    </location>
</feature>
<comment type="caution">
    <text evidence="3">The sequence shown here is derived from an EMBL/GenBank/DDBJ whole genome shotgun (WGS) entry which is preliminary data.</text>
</comment>
<feature type="region of interest" description="Disordered" evidence="1">
    <location>
        <begin position="376"/>
        <end position="454"/>
    </location>
</feature>
<sequence length="567" mass="62206" precursor="true">MMRYVYRIGLMLLLAFLTTAAVGQGAGGFPGFGGPGGPGGNRADRELVEEYDRDENGWLNQQERAEARAEVKSAGNRRGGFGGGRGRGGNRPAAEPGPKLSPADVENFPDAKWYDPYVLRTIFLEFENDDWEQELEDFHDTDVEAVATLTVDGKSYQNVGIRFRGASSYFMVPAGYKRSLNVSLDLADEDQRLHGYKTLNLLNGASDASFMSTVLYSQIAREFIPAPKANHVRVVINGESWGVYTNVQQFDKDFLKENYPSSKGTRWKVSGSPNGDGGLRYLGEDVDQYKSRYDMKSSDGAKAWAALIRLCRTLNETPAEQLEAELAPMLDIDETLKFLALDVALVNSDGYWTRASDYYIFLDKEKQFHVIPHDMNEAFQGGRGPGGRGPGGPRGPGRFGPPAGPDGDGGPMPPEGRPDVRRPEDGERGRQRGRGMFGGFGFGFGGPGGPGGPGGHGGVELDPLVSLENPRMPLRSRLLALPHLREKYLAYVREIAEKTFAPEHVEPIIARHAELIAADIANDTRKLESLEAFEQATAVKDPGEGSLLNFLQKRREYLLNYQPPAAK</sequence>